<protein>
    <submittedName>
        <fullName evidence="3 4">Uncharacterized protein</fullName>
    </submittedName>
</protein>
<reference evidence="4" key="1">
    <citation type="submission" date="2015-08" db="UniProtKB">
        <authorList>
            <consortium name="WormBaseParasite"/>
        </authorList>
    </citation>
    <scope>IDENTIFICATION</scope>
</reference>
<keyword evidence="1" id="KW-0732">Signal</keyword>
<proteinExistence type="predicted"/>
<keyword evidence="2" id="KW-1185">Reference proteome</keyword>
<evidence type="ECO:0000313" key="3">
    <source>
        <dbReference type="WBParaSite" id="mrna-12"/>
    </source>
</evidence>
<name>A0A0K0DY77_STRER</name>
<feature type="signal peptide" evidence="1">
    <location>
        <begin position="1"/>
        <end position="22"/>
    </location>
</feature>
<sequence>MICSKVLAFIFFCIFFSNLALCGLNPSLQSDGSKGCNSTWPNASQIFGYLESGAGEWIRPVEGSRPIYIINA</sequence>
<evidence type="ECO:0000256" key="1">
    <source>
        <dbReference type="SAM" id="SignalP"/>
    </source>
</evidence>
<dbReference type="WBParaSite" id="SSTP_0000219150.1">
    <property type="protein sequence ID" value="SSTP_0000219150.1"/>
    <property type="gene ID" value="SSTP_0000219150"/>
</dbReference>
<evidence type="ECO:0000313" key="2">
    <source>
        <dbReference type="Proteomes" id="UP000035681"/>
    </source>
</evidence>
<dbReference type="WBParaSite" id="mrna-12">
    <property type="protein sequence ID" value="mrna-12"/>
    <property type="gene ID" value="nbisL1-mrna-12"/>
</dbReference>
<organism evidence="4">
    <name type="scientific">Strongyloides stercoralis</name>
    <name type="common">Threadworm</name>
    <dbReference type="NCBI Taxonomy" id="6248"/>
    <lineage>
        <taxon>Eukaryota</taxon>
        <taxon>Metazoa</taxon>
        <taxon>Ecdysozoa</taxon>
        <taxon>Nematoda</taxon>
        <taxon>Chromadorea</taxon>
        <taxon>Rhabditida</taxon>
        <taxon>Tylenchina</taxon>
        <taxon>Panagrolaimomorpha</taxon>
        <taxon>Strongyloidoidea</taxon>
        <taxon>Strongyloididae</taxon>
        <taxon>Strongyloides</taxon>
    </lineage>
</organism>
<evidence type="ECO:0000313" key="4">
    <source>
        <dbReference type="WBParaSite" id="SSTP_0000219150.1"/>
    </source>
</evidence>
<feature type="chain" id="PRO_5005327136" evidence="1">
    <location>
        <begin position="23"/>
        <end position="72"/>
    </location>
</feature>
<accession>A0A0K0DY77</accession>
<dbReference type="Proteomes" id="UP000035681">
    <property type="component" value="Unplaced"/>
</dbReference>
<dbReference type="AlphaFoldDB" id="A0A0K0DY77"/>